<dbReference type="InterPro" id="IPR010768">
    <property type="entry name" value="GATase1-like"/>
</dbReference>
<evidence type="ECO:0000256" key="1">
    <source>
        <dbReference type="SAM" id="Phobius"/>
    </source>
</evidence>
<evidence type="ECO:0000313" key="4">
    <source>
        <dbReference type="Proteomes" id="UP000030661"/>
    </source>
</evidence>
<dbReference type="Gene3D" id="3.40.50.410">
    <property type="entry name" value="von Willebrand factor, type A domain"/>
    <property type="match status" value="2"/>
</dbReference>
<keyword evidence="1" id="KW-1133">Transmembrane helix</keyword>
<feature type="transmembrane region" description="Helical" evidence="1">
    <location>
        <begin position="36"/>
        <end position="56"/>
    </location>
</feature>
<keyword evidence="4" id="KW-1185">Reference proteome</keyword>
<dbReference type="CDD" id="cd00198">
    <property type="entry name" value="vWFA"/>
    <property type="match status" value="2"/>
</dbReference>
<evidence type="ECO:0000259" key="2">
    <source>
        <dbReference type="PROSITE" id="PS50234"/>
    </source>
</evidence>
<dbReference type="InterPro" id="IPR017868">
    <property type="entry name" value="Filamin/ABP280_repeat-like"/>
</dbReference>
<dbReference type="Proteomes" id="UP000030661">
    <property type="component" value="Unassembled WGS sequence"/>
</dbReference>
<dbReference type="Gene3D" id="3.40.50.880">
    <property type="match status" value="1"/>
</dbReference>
<dbReference type="Pfam" id="PF13519">
    <property type="entry name" value="VWA_2"/>
    <property type="match status" value="2"/>
</dbReference>
<dbReference type="InterPro" id="IPR036465">
    <property type="entry name" value="vWFA_dom_sf"/>
</dbReference>
<dbReference type="Gene3D" id="2.60.40.10">
    <property type="entry name" value="Immunoglobulins"/>
    <property type="match status" value="1"/>
</dbReference>
<feature type="domain" description="VWFA" evidence="2">
    <location>
        <begin position="68"/>
        <end position="246"/>
    </location>
</feature>
<dbReference type="AlphaFoldDB" id="A0A081C1D9"/>
<gene>
    <name evidence="3" type="ORF">U27_05368</name>
</gene>
<protein>
    <submittedName>
        <fullName evidence="3">Conserved putative chloride channel</fullName>
    </submittedName>
</protein>
<name>A0A081C1D9_VECG1</name>
<dbReference type="SMART" id="SM00327">
    <property type="entry name" value="VWA"/>
    <property type="match status" value="2"/>
</dbReference>
<evidence type="ECO:0000313" key="3">
    <source>
        <dbReference type="EMBL" id="GAK58394.1"/>
    </source>
</evidence>
<dbReference type="InterPro" id="IPR029062">
    <property type="entry name" value="Class_I_gatase-like"/>
</dbReference>
<dbReference type="Pfam" id="PF07090">
    <property type="entry name" value="GATase1_like"/>
    <property type="match status" value="1"/>
</dbReference>
<dbReference type="InterPro" id="IPR002035">
    <property type="entry name" value="VWF_A"/>
</dbReference>
<dbReference type="EMBL" id="DF820467">
    <property type="protein sequence ID" value="GAK58394.1"/>
    <property type="molecule type" value="Genomic_DNA"/>
</dbReference>
<dbReference type="SUPFAM" id="SSF53300">
    <property type="entry name" value="vWA-like"/>
    <property type="match status" value="2"/>
</dbReference>
<dbReference type="PANTHER" id="PTHR37947">
    <property type="entry name" value="BLL2462 PROTEIN"/>
    <property type="match status" value="1"/>
</dbReference>
<reference evidence="3" key="1">
    <citation type="journal article" date="2015" name="PeerJ">
        <title>First genomic representation of candidate bacterial phylum KSB3 points to enhanced environmental sensing as a trigger of wastewater bulking.</title>
        <authorList>
            <person name="Sekiguchi Y."/>
            <person name="Ohashi A."/>
            <person name="Parks D.H."/>
            <person name="Yamauchi T."/>
            <person name="Tyson G.W."/>
            <person name="Hugenholtz P."/>
        </authorList>
    </citation>
    <scope>NUCLEOTIDE SEQUENCE [LARGE SCALE GENOMIC DNA]</scope>
</reference>
<dbReference type="InterPro" id="IPR013783">
    <property type="entry name" value="Ig-like_fold"/>
</dbReference>
<dbReference type="PROSITE" id="PS50194">
    <property type="entry name" value="FILAMIN_REPEAT"/>
    <property type="match status" value="1"/>
</dbReference>
<dbReference type="PANTHER" id="PTHR37947:SF2">
    <property type="entry name" value="VON WILLEBRAND FACTOR TYPE A"/>
    <property type="match status" value="1"/>
</dbReference>
<organism evidence="3">
    <name type="scientific">Vecturithrix granuli</name>
    <dbReference type="NCBI Taxonomy" id="1499967"/>
    <lineage>
        <taxon>Bacteria</taxon>
        <taxon>Candidatus Moduliflexota</taxon>
        <taxon>Candidatus Vecturitrichia</taxon>
        <taxon>Candidatus Vecturitrichales</taxon>
        <taxon>Candidatus Vecturitrichaceae</taxon>
        <taxon>Candidatus Vecturithrix</taxon>
    </lineage>
</organism>
<sequence length="856" mass="94073">MPISFDKPLFLLVWLLIPLLWIMMRRSFLQGSARQHRLLIGAARSILLLVLGFALADPRLMTRSDQVNILFCLDVSQSVGSEQITAAQEFMRQAVAGMNPEDQAGLVVFGKHPSLEISLSSEFEPRPIRSDVNTNFTNIHEALQFAIGKLPQQGKNKIVLFSDGNENLQQAVDMAYLAASLGIEIDPAPLGSWYGQGEVFLQKLETPATVALETPFEIRIAIMSSVAQQGELVLLRNETLLATQTVNLQSGKNVVIFADTLSEPGLFLYKAVVNVPNDLFFQNNEGLAFIKGTRKAQILYLSGDAASDPFAETLTAQGLHLVRKQLTELSGSIYDLLEYNAIILNNISGQPMSFTIMENMQTYVKDMGGGLIMIGGDQSFGAGAYKKTPIEDALPVFMDAPTDLKFSALCLIFVIDKSSSMTTRYAGKSKLEMAKIAAFSSIELLNPTDRVGIVAFDSQFKWIVPIMNAMYRQEIADRLTQIKEGGGTILYPPLEDVFNTLQTTEAARKHIIILSDGMTDKADFETLVKSMSAADISVSTVSIGSGADLDLMRSIAKWGNGRSYYTEDPATIPRIFTGETQIVSKELISEKTLLPTPMMLHEMLQGLQTDAFPPLYGQVITYPKPGANVLVNTSQGPLLAAWQYGLGRSVAFTSDLSGRWGKEWVQWKQYGQFAAQMVKWAQRKDTPKNYAATIERNGEQGIFTVDVTDAQNQFVNNLDLKVNLLAPSEQSQTLSLTQIAPGRYQTTFPAEEIGDYYVSVFAEQSEEAGPPEVFGFGVPYTDEFSTTGVNTDTLEQLAALTNGAILSFDNIPRDLFTVQTADTAQGQALWPFVTMSFLALLLVDVALRKLINPGVD</sequence>
<keyword evidence="1" id="KW-0812">Transmembrane</keyword>
<dbReference type="PROSITE" id="PS50234">
    <property type="entry name" value="VWFA"/>
    <property type="match status" value="2"/>
</dbReference>
<dbReference type="STRING" id="1499967.U27_05368"/>
<keyword evidence="1" id="KW-0472">Membrane</keyword>
<feature type="domain" description="VWFA" evidence="2">
    <location>
        <begin position="410"/>
        <end position="580"/>
    </location>
</feature>
<feature type="transmembrane region" description="Helical" evidence="1">
    <location>
        <begin position="6"/>
        <end position="24"/>
    </location>
</feature>
<dbReference type="SUPFAM" id="SSF52317">
    <property type="entry name" value="Class I glutamine amidotransferase-like"/>
    <property type="match status" value="1"/>
</dbReference>
<accession>A0A081C1D9</accession>
<dbReference type="HOGENOM" id="CLU_007196_0_0_0"/>
<dbReference type="eggNOG" id="COG2304">
    <property type="taxonomic scope" value="Bacteria"/>
</dbReference>
<proteinExistence type="predicted"/>